<dbReference type="Proteomes" id="UP001501508">
    <property type="component" value="Unassembled WGS sequence"/>
</dbReference>
<evidence type="ECO:0000256" key="4">
    <source>
        <dbReference type="ARBA" id="ARBA00022723"/>
    </source>
</evidence>
<dbReference type="SUPFAM" id="SSF51556">
    <property type="entry name" value="Metallo-dependent hydrolases"/>
    <property type="match status" value="1"/>
</dbReference>
<dbReference type="InterPro" id="IPR050138">
    <property type="entry name" value="DHOase/Allantoinase_Hydrolase"/>
</dbReference>
<evidence type="ECO:0000313" key="8">
    <source>
        <dbReference type="EMBL" id="GAA4447040.1"/>
    </source>
</evidence>
<comment type="similarity">
    <text evidence="3">Belongs to the metallo-dependent hydrolases superfamily. DHOase family. Class I DHOase subfamily.</text>
</comment>
<dbReference type="InterPro" id="IPR002195">
    <property type="entry name" value="Dihydroorotase_CS"/>
</dbReference>
<dbReference type="CDD" id="cd01317">
    <property type="entry name" value="DHOase_IIa"/>
    <property type="match status" value="1"/>
</dbReference>
<evidence type="ECO:0000256" key="1">
    <source>
        <dbReference type="ARBA" id="ARBA00001947"/>
    </source>
</evidence>
<keyword evidence="6" id="KW-0665">Pyrimidine biosynthesis</keyword>
<evidence type="ECO:0000256" key="2">
    <source>
        <dbReference type="ARBA" id="ARBA00002368"/>
    </source>
</evidence>
<evidence type="ECO:0000256" key="3">
    <source>
        <dbReference type="ARBA" id="ARBA00010286"/>
    </source>
</evidence>
<evidence type="ECO:0000256" key="6">
    <source>
        <dbReference type="ARBA" id="ARBA00022975"/>
    </source>
</evidence>
<dbReference type="Gene3D" id="3.20.20.140">
    <property type="entry name" value="Metal-dependent hydrolases"/>
    <property type="match status" value="1"/>
</dbReference>
<keyword evidence="5" id="KW-0378">Hydrolase</keyword>
<dbReference type="SUPFAM" id="SSF51338">
    <property type="entry name" value="Composite domain of metallo-dependent hydrolases"/>
    <property type="match status" value="1"/>
</dbReference>
<organism evidence="8 9">
    <name type="scientific">Ravibacter arvi</name>
    <dbReference type="NCBI Taxonomy" id="2051041"/>
    <lineage>
        <taxon>Bacteria</taxon>
        <taxon>Pseudomonadati</taxon>
        <taxon>Bacteroidota</taxon>
        <taxon>Cytophagia</taxon>
        <taxon>Cytophagales</taxon>
        <taxon>Spirosomataceae</taxon>
        <taxon>Ravibacter</taxon>
    </lineage>
</organism>
<dbReference type="InterPro" id="IPR032466">
    <property type="entry name" value="Metal_Hydrolase"/>
</dbReference>
<evidence type="ECO:0000256" key="5">
    <source>
        <dbReference type="ARBA" id="ARBA00022801"/>
    </source>
</evidence>
<dbReference type="InterPro" id="IPR004722">
    <property type="entry name" value="DHOase"/>
</dbReference>
<evidence type="ECO:0000259" key="7">
    <source>
        <dbReference type="Pfam" id="PF12890"/>
    </source>
</evidence>
<dbReference type="PANTHER" id="PTHR43668:SF2">
    <property type="entry name" value="ALLANTOINASE"/>
    <property type="match status" value="1"/>
</dbReference>
<comment type="function">
    <text evidence="2">Catalyzes the reversible cyclization of carbamoyl aspartate to dihydroorotate.</text>
</comment>
<dbReference type="RefSeq" id="WP_345032746.1">
    <property type="nucleotide sequence ID" value="NZ_BAABEY010000036.1"/>
</dbReference>
<comment type="cofactor">
    <cofactor evidence="1">
        <name>Zn(2+)</name>
        <dbReference type="ChEBI" id="CHEBI:29105"/>
    </cofactor>
</comment>
<dbReference type="NCBIfam" id="TIGR00857">
    <property type="entry name" value="pyrC_multi"/>
    <property type="match status" value="1"/>
</dbReference>
<keyword evidence="4" id="KW-0479">Metal-binding</keyword>
<name>A0ABP8M9R7_9BACT</name>
<dbReference type="Pfam" id="PF12890">
    <property type="entry name" value="DHOase"/>
    <property type="match status" value="1"/>
</dbReference>
<accession>A0ABP8M9R7</accession>
<dbReference type="PROSITE" id="PS00483">
    <property type="entry name" value="DIHYDROOROTASE_2"/>
    <property type="match status" value="1"/>
</dbReference>
<dbReference type="InterPro" id="IPR011059">
    <property type="entry name" value="Metal-dep_hydrolase_composite"/>
</dbReference>
<feature type="domain" description="Dihydroorotase catalytic" evidence="7">
    <location>
        <begin position="55"/>
        <end position="222"/>
    </location>
</feature>
<protein>
    <submittedName>
        <fullName evidence="8">Dihydroorotase</fullName>
    </submittedName>
</protein>
<dbReference type="EMBL" id="BAABEY010000036">
    <property type="protein sequence ID" value="GAA4447040.1"/>
    <property type="molecule type" value="Genomic_DNA"/>
</dbReference>
<evidence type="ECO:0000313" key="9">
    <source>
        <dbReference type="Proteomes" id="UP001501508"/>
    </source>
</evidence>
<dbReference type="PANTHER" id="PTHR43668">
    <property type="entry name" value="ALLANTOINASE"/>
    <property type="match status" value="1"/>
</dbReference>
<dbReference type="InterPro" id="IPR024403">
    <property type="entry name" value="DHOase_cat"/>
</dbReference>
<gene>
    <name evidence="8" type="ORF">GCM10023091_41300</name>
</gene>
<comment type="caution">
    <text evidence="8">The sequence shown here is derived from an EMBL/GenBank/DDBJ whole genome shotgun (WGS) entry which is preliminary data.</text>
</comment>
<reference evidence="9" key="1">
    <citation type="journal article" date="2019" name="Int. J. Syst. Evol. Microbiol.">
        <title>The Global Catalogue of Microorganisms (GCM) 10K type strain sequencing project: providing services to taxonomists for standard genome sequencing and annotation.</title>
        <authorList>
            <consortium name="The Broad Institute Genomics Platform"/>
            <consortium name="The Broad Institute Genome Sequencing Center for Infectious Disease"/>
            <person name="Wu L."/>
            <person name="Ma J."/>
        </authorList>
    </citation>
    <scope>NUCLEOTIDE SEQUENCE [LARGE SCALE GENOMIC DNA]</scope>
    <source>
        <strain evidence="9">JCM 31920</strain>
    </source>
</reference>
<dbReference type="Gene3D" id="2.30.40.10">
    <property type="entry name" value="Urease, subunit C, domain 1"/>
    <property type="match status" value="1"/>
</dbReference>
<sequence length="427" mass="46523">MKLLFRSVQIVDKRSVHHAQIKDLLIENGTITAIGEKLEAGKAKVFEVEGLHASPGWLDMRTGLRDPGREQDENLSSLKEIAARGGFTGLTLMPNSQPAVDSKGTLTYLLREGQTGPVEFFPTATVTKGAEGKDFTEMIDLHQAGAVAFTDGVNPLHNSDILLKSLQYLRPLDALLINRPEEQYLSLYGQMHEGITSTLLGLKGIPSLAEEMMIIRDLKLLEYALEGTDSADLGGPVLHFAMLSTQKSVALIREAKKKGLPVSCDVAAHQFAYEDDALLGFDTNLKVNPPFRSRADRLALQKGLSDGTIDAVVSDHAPHAPQNKETEFDHAEFGITALETAFSVALMHSGASLDTLITSLTHAPRRILRLPEVSISEGAAANLTFFSPGKKWVFAQSRSLSQNSPFLNQELKGAVNGICNRGELIWF</sequence>
<keyword evidence="9" id="KW-1185">Reference proteome</keyword>
<proteinExistence type="inferred from homology"/>